<dbReference type="AlphaFoldDB" id="B9M622"/>
<dbReference type="NCBIfam" id="TIGR01583">
    <property type="entry name" value="formate-DH-gamm"/>
    <property type="match status" value="1"/>
</dbReference>
<evidence type="ECO:0000256" key="9">
    <source>
        <dbReference type="ARBA" id="ARBA00022982"/>
    </source>
</evidence>
<dbReference type="SUPFAM" id="SSF81342">
    <property type="entry name" value="Transmembrane di-heme cytochromes"/>
    <property type="match status" value="1"/>
</dbReference>
<name>B9M622_GEODF</name>
<keyword evidence="9" id="KW-0249">Electron transport</keyword>
<proteinExistence type="inferred from homology"/>
<keyword evidence="12 13" id="KW-0472">Membrane</keyword>
<dbReference type="PANTHER" id="PTHR30074:SF6">
    <property type="entry name" value="FORMATE DEHYDROGENASE GAMMA SUBUNIT"/>
    <property type="match status" value="1"/>
</dbReference>
<sequence>MSNYIDRFNTKERVLHWFVTTTFFTLLLSGLGLYSRLFTGYFNLFGGGQKAITIHKIAGVLFFVSSLILFLHNRARTVDFNRDDLEWCRYLGGYLSREEIHLKVGKFNAGQKVFGVFIGLATLFLGITGVFIWWPLAFPRWIVQLSLLIHGLLFVLSAMFVVVHVYLGTIGNPGTLEAMLWGKVSRAWAKKHHPKWYKEVTGE</sequence>
<accession>B9M622</accession>
<dbReference type="OrthoDB" id="9790598at2"/>
<dbReference type="EMBL" id="CP001390">
    <property type="protein sequence ID" value="ACM20003.1"/>
    <property type="molecule type" value="Genomic_DNA"/>
</dbReference>
<dbReference type="InterPro" id="IPR006471">
    <property type="entry name" value="Formate_DH_gsu"/>
</dbReference>
<evidence type="ECO:0000256" key="12">
    <source>
        <dbReference type="ARBA" id="ARBA00023136"/>
    </source>
</evidence>
<feature type="domain" description="Cytochrome b561 bacterial/Ni-hydrogenase" evidence="14">
    <location>
        <begin position="7"/>
        <end position="182"/>
    </location>
</feature>
<keyword evidence="5" id="KW-1003">Cell membrane</keyword>
<feature type="transmembrane region" description="Helical" evidence="13">
    <location>
        <begin position="54"/>
        <end position="72"/>
    </location>
</feature>
<evidence type="ECO:0000256" key="13">
    <source>
        <dbReference type="SAM" id="Phobius"/>
    </source>
</evidence>
<evidence type="ECO:0000256" key="1">
    <source>
        <dbReference type="ARBA" id="ARBA00001971"/>
    </source>
</evidence>
<feature type="transmembrane region" description="Helical" evidence="13">
    <location>
        <begin position="142"/>
        <end position="167"/>
    </location>
</feature>
<evidence type="ECO:0000256" key="6">
    <source>
        <dbReference type="ARBA" id="ARBA00022617"/>
    </source>
</evidence>
<dbReference type="GO" id="GO:0009061">
    <property type="term" value="P:anaerobic respiration"/>
    <property type="evidence" value="ECO:0007669"/>
    <property type="project" value="TreeGrafter"/>
</dbReference>
<dbReference type="Proteomes" id="UP000007721">
    <property type="component" value="Chromosome"/>
</dbReference>
<dbReference type="Gene3D" id="1.20.950.20">
    <property type="entry name" value="Transmembrane di-heme cytochromes, Chain C"/>
    <property type="match status" value="1"/>
</dbReference>
<dbReference type="GO" id="GO:0005886">
    <property type="term" value="C:plasma membrane"/>
    <property type="evidence" value="ECO:0007669"/>
    <property type="project" value="UniProtKB-SubCell"/>
</dbReference>
<comment type="cofactor">
    <cofactor evidence="1">
        <name>heme</name>
        <dbReference type="ChEBI" id="CHEBI:30413"/>
    </cofactor>
</comment>
<reference evidence="15 16" key="1">
    <citation type="submission" date="2009-01" db="EMBL/GenBank/DDBJ databases">
        <title>Complete sequence of Geobacter sp. FRC-32.</title>
        <authorList>
            <consortium name="US DOE Joint Genome Institute"/>
            <person name="Lucas S."/>
            <person name="Copeland A."/>
            <person name="Lapidus A."/>
            <person name="Glavina del Rio T."/>
            <person name="Dalin E."/>
            <person name="Tice H."/>
            <person name="Bruce D."/>
            <person name="Goodwin L."/>
            <person name="Pitluck S."/>
            <person name="Saunders E."/>
            <person name="Brettin T."/>
            <person name="Detter J.C."/>
            <person name="Han C."/>
            <person name="Larimer F."/>
            <person name="Land M."/>
            <person name="Hauser L."/>
            <person name="Kyrpides N."/>
            <person name="Ovchinnikova G."/>
            <person name="Kostka J."/>
            <person name="Richardson P."/>
        </authorList>
    </citation>
    <scope>NUCLEOTIDE SEQUENCE [LARGE SCALE GENOMIC DNA]</scope>
    <source>
        <strain evidence="16">DSM 22248 / JCM 15807 / FRC-32</strain>
    </source>
</reference>
<evidence type="ECO:0000256" key="5">
    <source>
        <dbReference type="ARBA" id="ARBA00022475"/>
    </source>
</evidence>
<evidence type="ECO:0000256" key="2">
    <source>
        <dbReference type="ARBA" id="ARBA00004651"/>
    </source>
</evidence>
<dbReference type="Pfam" id="PF01292">
    <property type="entry name" value="Ni_hydr_CYTB"/>
    <property type="match status" value="1"/>
</dbReference>
<organism evidence="15 16">
    <name type="scientific">Geotalea daltonii (strain DSM 22248 / JCM 15807 / FRC-32)</name>
    <name type="common">Geobacter daltonii</name>
    <dbReference type="NCBI Taxonomy" id="316067"/>
    <lineage>
        <taxon>Bacteria</taxon>
        <taxon>Pseudomonadati</taxon>
        <taxon>Thermodesulfobacteriota</taxon>
        <taxon>Desulfuromonadia</taxon>
        <taxon>Geobacterales</taxon>
        <taxon>Geobacteraceae</taxon>
        <taxon>Geotalea</taxon>
    </lineage>
</organism>
<keyword evidence="4" id="KW-0813">Transport</keyword>
<dbReference type="GO" id="GO:0015944">
    <property type="term" value="P:formate oxidation"/>
    <property type="evidence" value="ECO:0007669"/>
    <property type="project" value="TreeGrafter"/>
</dbReference>
<keyword evidence="16" id="KW-1185">Reference proteome</keyword>
<feature type="transmembrane region" description="Helical" evidence="13">
    <location>
        <begin position="14"/>
        <end position="34"/>
    </location>
</feature>
<dbReference type="GO" id="GO:0022904">
    <property type="term" value="P:respiratory electron transport chain"/>
    <property type="evidence" value="ECO:0007669"/>
    <property type="project" value="InterPro"/>
</dbReference>
<evidence type="ECO:0000256" key="8">
    <source>
        <dbReference type="ARBA" id="ARBA00022723"/>
    </source>
</evidence>
<evidence type="ECO:0000313" key="15">
    <source>
        <dbReference type="EMBL" id="ACM20003.1"/>
    </source>
</evidence>
<keyword evidence="6" id="KW-0349">Heme</keyword>
<dbReference type="GO" id="GO:0046872">
    <property type="term" value="F:metal ion binding"/>
    <property type="evidence" value="ECO:0007669"/>
    <property type="project" value="UniProtKB-KW"/>
</dbReference>
<evidence type="ECO:0000256" key="11">
    <source>
        <dbReference type="ARBA" id="ARBA00023004"/>
    </source>
</evidence>
<keyword evidence="10 13" id="KW-1133">Transmembrane helix</keyword>
<evidence type="ECO:0000256" key="10">
    <source>
        <dbReference type="ARBA" id="ARBA00022989"/>
    </source>
</evidence>
<keyword evidence="11" id="KW-0408">Iron</keyword>
<protein>
    <submittedName>
        <fullName evidence="15">Periplasmically oriented, membrane-bound formate dehydrogenase, cytochrome b subunit</fullName>
    </submittedName>
</protein>
<dbReference type="GO" id="GO:0009326">
    <property type="term" value="C:formate dehydrogenase complex"/>
    <property type="evidence" value="ECO:0007669"/>
    <property type="project" value="InterPro"/>
</dbReference>
<gene>
    <name evidence="15" type="primary">fdnI-2</name>
    <name evidence="15" type="ordered locus">Geob_1645</name>
</gene>
<dbReference type="HOGENOM" id="CLU_091368_1_1_7"/>
<evidence type="ECO:0000313" key="16">
    <source>
        <dbReference type="Proteomes" id="UP000007721"/>
    </source>
</evidence>
<dbReference type="GO" id="GO:0009055">
    <property type="term" value="F:electron transfer activity"/>
    <property type="evidence" value="ECO:0007669"/>
    <property type="project" value="InterPro"/>
</dbReference>
<comment type="similarity">
    <text evidence="3">Belongs to the formate dehydrogenase gamma subunit family.</text>
</comment>
<dbReference type="GO" id="GO:0036397">
    <property type="term" value="F:formate dehydrogenase (quinone) activity"/>
    <property type="evidence" value="ECO:0007669"/>
    <property type="project" value="TreeGrafter"/>
</dbReference>
<dbReference type="KEGG" id="geo:Geob_1645"/>
<dbReference type="GO" id="GO:0008863">
    <property type="term" value="F:formate dehydrogenase (NAD+) activity"/>
    <property type="evidence" value="ECO:0007669"/>
    <property type="project" value="InterPro"/>
</dbReference>
<evidence type="ECO:0000256" key="4">
    <source>
        <dbReference type="ARBA" id="ARBA00022448"/>
    </source>
</evidence>
<dbReference type="InterPro" id="IPR016174">
    <property type="entry name" value="Di-haem_cyt_TM"/>
</dbReference>
<feature type="transmembrane region" description="Helical" evidence="13">
    <location>
        <begin position="113"/>
        <end position="136"/>
    </location>
</feature>
<dbReference type="InterPro" id="IPR051817">
    <property type="entry name" value="FDH_cytochrome_b556_subunit"/>
</dbReference>
<dbReference type="RefSeq" id="WP_012646732.1">
    <property type="nucleotide sequence ID" value="NC_011979.1"/>
</dbReference>
<evidence type="ECO:0000256" key="3">
    <source>
        <dbReference type="ARBA" id="ARBA00010747"/>
    </source>
</evidence>
<keyword evidence="7 13" id="KW-0812">Transmembrane</keyword>
<dbReference type="eggNOG" id="COG2864">
    <property type="taxonomic scope" value="Bacteria"/>
</dbReference>
<dbReference type="InterPro" id="IPR011577">
    <property type="entry name" value="Cyt_b561_bac/Ni-Hgenase"/>
</dbReference>
<keyword evidence="8" id="KW-0479">Metal-binding</keyword>
<evidence type="ECO:0000259" key="14">
    <source>
        <dbReference type="Pfam" id="PF01292"/>
    </source>
</evidence>
<comment type="subcellular location">
    <subcellularLocation>
        <location evidence="2">Cell membrane</location>
        <topology evidence="2">Multi-pass membrane protein</topology>
    </subcellularLocation>
</comment>
<evidence type="ECO:0000256" key="7">
    <source>
        <dbReference type="ARBA" id="ARBA00022692"/>
    </source>
</evidence>
<dbReference type="STRING" id="316067.Geob_1645"/>
<dbReference type="PANTHER" id="PTHR30074">
    <property type="entry name" value="FORMATE DEHYDROGENASE, NITRATE-INDUCIBLE, CYTOCHROME B556 FDN SUBUNIT"/>
    <property type="match status" value="1"/>
</dbReference>